<keyword evidence="3" id="KW-1185">Reference proteome</keyword>
<dbReference type="GO" id="GO:0030151">
    <property type="term" value="F:molybdenum ion binding"/>
    <property type="evidence" value="ECO:0007669"/>
    <property type="project" value="InterPro"/>
</dbReference>
<dbReference type="EMBL" id="FNOK01000004">
    <property type="protein sequence ID" value="SDW58823.1"/>
    <property type="molecule type" value="Genomic_DNA"/>
</dbReference>
<dbReference type="InterPro" id="IPR011037">
    <property type="entry name" value="Pyrv_Knase-like_insert_dom_sf"/>
</dbReference>
<dbReference type="PROSITE" id="PS51340">
    <property type="entry name" value="MOSC"/>
    <property type="match status" value="1"/>
</dbReference>
<proteinExistence type="predicted"/>
<protein>
    <recommendedName>
        <fullName evidence="1">MOSC domain-containing protein</fullName>
    </recommendedName>
</protein>
<dbReference type="InterPro" id="IPR005303">
    <property type="entry name" value="MOCOS_middle"/>
</dbReference>
<dbReference type="GO" id="GO:0030170">
    <property type="term" value="F:pyridoxal phosphate binding"/>
    <property type="evidence" value="ECO:0007669"/>
    <property type="project" value="InterPro"/>
</dbReference>
<evidence type="ECO:0000313" key="3">
    <source>
        <dbReference type="Proteomes" id="UP000199529"/>
    </source>
</evidence>
<dbReference type="Proteomes" id="UP000199529">
    <property type="component" value="Unassembled WGS sequence"/>
</dbReference>
<evidence type="ECO:0000313" key="2">
    <source>
        <dbReference type="EMBL" id="SDW58823.1"/>
    </source>
</evidence>
<dbReference type="Pfam" id="PF03473">
    <property type="entry name" value="MOSC"/>
    <property type="match status" value="1"/>
</dbReference>
<accession>A0A1H2URR6</accession>
<dbReference type="Pfam" id="PF03476">
    <property type="entry name" value="MOSC_N"/>
    <property type="match status" value="1"/>
</dbReference>
<organism evidence="2 3">
    <name type="scientific">Saccharopolyspora shandongensis</name>
    <dbReference type="NCBI Taxonomy" id="418495"/>
    <lineage>
        <taxon>Bacteria</taxon>
        <taxon>Bacillati</taxon>
        <taxon>Actinomycetota</taxon>
        <taxon>Actinomycetes</taxon>
        <taxon>Pseudonocardiales</taxon>
        <taxon>Pseudonocardiaceae</taxon>
        <taxon>Saccharopolyspora</taxon>
    </lineage>
</organism>
<evidence type="ECO:0000259" key="1">
    <source>
        <dbReference type="PROSITE" id="PS51340"/>
    </source>
</evidence>
<dbReference type="STRING" id="418495.SAMN05216215_100467"/>
<dbReference type="SUPFAM" id="SSF50800">
    <property type="entry name" value="PK beta-barrel domain-like"/>
    <property type="match status" value="1"/>
</dbReference>
<feature type="domain" description="MOSC" evidence="1">
    <location>
        <begin position="83"/>
        <end position="245"/>
    </location>
</feature>
<sequence>MPSTSGGAGSLLRVIGVVERIWRYPVKSTGGEPLHQVDVDARGLRGDRLFAVRDAEGKFGSGKNTRRFRRMPGLLELRSRYLDDADEPELLDPRGAVVADPTAYLRGYLGRDDVEVAREAAVSHFDQLPLSVLTTATLDWVRSVVPEVPVDERRFRPNLLVRTPPGTPPFAEDEWFGSKARIGGLCVEFVRSSERCAMVNDAQRDLPRSAQVLRAIAKAHDTRLDALATVATPGSVQVGDGVVLL</sequence>
<dbReference type="InterPro" id="IPR005302">
    <property type="entry name" value="MoCF_Sase_C"/>
</dbReference>
<dbReference type="GO" id="GO:0003824">
    <property type="term" value="F:catalytic activity"/>
    <property type="evidence" value="ECO:0007669"/>
    <property type="project" value="InterPro"/>
</dbReference>
<name>A0A1H2URR6_9PSEU</name>
<reference evidence="3" key="1">
    <citation type="submission" date="2016-10" db="EMBL/GenBank/DDBJ databases">
        <authorList>
            <person name="Varghese N."/>
            <person name="Submissions S."/>
        </authorList>
    </citation>
    <scope>NUCLEOTIDE SEQUENCE [LARGE SCALE GENOMIC DNA]</scope>
    <source>
        <strain evidence="3">CGMCC 4.3530</strain>
    </source>
</reference>
<dbReference type="AlphaFoldDB" id="A0A1H2URR6"/>
<gene>
    <name evidence="2" type="ORF">SAMN05216215_100467</name>
</gene>